<evidence type="ECO:0008006" key="3">
    <source>
        <dbReference type="Google" id="ProtNLM"/>
    </source>
</evidence>
<evidence type="ECO:0000313" key="1">
    <source>
        <dbReference type="EMBL" id="KAH3681774.1"/>
    </source>
</evidence>
<keyword evidence="2" id="KW-1185">Reference proteome</keyword>
<evidence type="ECO:0000313" key="2">
    <source>
        <dbReference type="Proteomes" id="UP000774326"/>
    </source>
</evidence>
<dbReference type="AlphaFoldDB" id="A0A9P8Q2S3"/>
<accession>A0A9P8Q2S3</accession>
<feature type="non-terminal residue" evidence="1">
    <location>
        <position position="1"/>
    </location>
</feature>
<reference evidence="1" key="2">
    <citation type="submission" date="2021-01" db="EMBL/GenBank/DDBJ databases">
        <authorList>
            <person name="Schikora-Tamarit M.A."/>
        </authorList>
    </citation>
    <scope>NUCLEOTIDE SEQUENCE</scope>
    <source>
        <strain evidence="1">CBS2887</strain>
    </source>
</reference>
<dbReference type="Gene3D" id="3.80.10.10">
    <property type="entry name" value="Ribonuclease Inhibitor"/>
    <property type="match status" value="1"/>
</dbReference>
<name>A0A9P8Q2S3_WICPI</name>
<dbReference type="InterPro" id="IPR032675">
    <property type="entry name" value="LRR_dom_sf"/>
</dbReference>
<reference evidence="1" key="1">
    <citation type="journal article" date="2021" name="Open Biol.">
        <title>Shared evolutionary footprints suggest mitochondrial oxidative damage underlies multiple complex I losses in fungi.</title>
        <authorList>
            <person name="Schikora-Tamarit M.A."/>
            <person name="Marcet-Houben M."/>
            <person name="Nosek J."/>
            <person name="Gabaldon T."/>
        </authorList>
    </citation>
    <scope>NUCLEOTIDE SEQUENCE</scope>
    <source>
        <strain evidence="1">CBS2887</strain>
    </source>
</reference>
<comment type="caution">
    <text evidence="1">The sequence shown here is derived from an EMBL/GenBank/DDBJ whole genome shotgun (WGS) entry which is preliminary data.</text>
</comment>
<gene>
    <name evidence="1" type="ORF">WICPIJ_007268</name>
</gene>
<dbReference type="EMBL" id="JAEUBG010004209">
    <property type="protein sequence ID" value="KAH3681774.1"/>
    <property type="molecule type" value="Genomic_DNA"/>
</dbReference>
<organism evidence="1 2">
    <name type="scientific">Wickerhamomyces pijperi</name>
    <name type="common">Yeast</name>
    <name type="synonym">Pichia pijperi</name>
    <dbReference type="NCBI Taxonomy" id="599730"/>
    <lineage>
        <taxon>Eukaryota</taxon>
        <taxon>Fungi</taxon>
        <taxon>Dikarya</taxon>
        <taxon>Ascomycota</taxon>
        <taxon>Saccharomycotina</taxon>
        <taxon>Saccharomycetes</taxon>
        <taxon>Phaffomycetales</taxon>
        <taxon>Wickerhamomycetaceae</taxon>
        <taxon>Wickerhamomyces</taxon>
    </lineage>
</organism>
<proteinExistence type="predicted"/>
<dbReference type="Proteomes" id="UP000774326">
    <property type="component" value="Unassembled WGS sequence"/>
</dbReference>
<sequence length="479" mass="54577">CIFLLDLHTPKVTLPDLAEALSHKAHKFISLASCAVCADTTDCSSSQFRGYTINLSWAKTLISPGHNFHIEFDQMETPYAGGHFTSEILQNCALKRLRLHELSLGYSFNTLSKHEDSNAVKLNQKNLTLMFPALTELEFENYRDSEFIQFLLNRSPNLKELTITYPRDDQSDKKCLSGLQLNELESLTLRYVPVIKNLTFPKLKKFIYMASQEVRSNRDYRYHYSYARPAKPKTHHLQFINCPALQMIQFSCNSFFLPNILHFNIPKETQVSITGDLKSSSEAPDFTEGTKQFIRNIRHLSLPSFALLETPLNQALISLLLPVESLTILPPSGIRSNLTGDEFIKDPSQLKKAMLNLPNLRELTLEPIDRAYSKAWFGVSPVYPNWIAVCNLKSLVLSIPSDFRVSGIDFSYLDTQLDDTESLTLVFQRTGKVELVSDDIDILRQLIHDRSNIKKLIFKGLANEKDEIMSLLFEFTPGL</sequence>
<protein>
    <recommendedName>
        <fullName evidence="3">F-box domain-containing protein</fullName>
    </recommendedName>
</protein>